<evidence type="ECO:0000256" key="8">
    <source>
        <dbReference type="ARBA" id="ARBA00023136"/>
    </source>
</evidence>
<organism evidence="10 11">
    <name type="scientific">Synchytrium microbalum</name>
    <dbReference type="NCBI Taxonomy" id="1806994"/>
    <lineage>
        <taxon>Eukaryota</taxon>
        <taxon>Fungi</taxon>
        <taxon>Fungi incertae sedis</taxon>
        <taxon>Chytridiomycota</taxon>
        <taxon>Chytridiomycota incertae sedis</taxon>
        <taxon>Chytridiomycetes</taxon>
        <taxon>Synchytriales</taxon>
        <taxon>Synchytriaceae</taxon>
        <taxon>Synchytrium</taxon>
    </lineage>
</organism>
<dbReference type="GeneID" id="42006442"/>
<dbReference type="NCBIfam" id="TIGR00798">
    <property type="entry name" value="mtc"/>
    <property type="match status" value="1"/>
</dbReference>
<gene>
    <name evidence="10" type="ORF">SmJEL517_g05219</name>
</gene>
<sequence length="327" mass="35761">MAEQTTMIDISKPRYSQDSYLGRLRHFIEVTDMRTLFATDSQLEASKQLIADYKAGKITNVDEEMLWNAKKLIDSTFHPDTGEKVFLPFRMACFVPTNVAIIMGMLVPNPGMGSIIFWQWMNQSVNVAFNYFNANKTTKLETSEVAASYGSAVLASCGIAVGLNEYVKRIKNVSPATRALISRMVPFAAVAGAGTVNVFLMRQKELRDGITVTDSEGKAVGASTRAGWMAVSQVAISRIATAFPALMVPGYILSKLETQAWFRNNPRLAAPINLATITLSLAAALPCAVALFPQRAEISVASLEAKFRGLKDSAGRPVEKLYFNRGL</sequence>
<dbReference type="STRING" id="1806994.A0A507C1V6"/>
<dbReference type="GO" id="GO:0015075">
    <property type="term" value="F:monoatomic ion transmembrane transporter activity"/>
    <property type="evidence" value="ECO:0007669"/>
    <property type="project" value="InterPro"/>
</dbReference>
<dbReference type="PANTHER" id="PTHR11153">
    <property type="entry name" value="SIDEROFLEXIN"/>
    <property type="match status" value="1"/>
</dbReference>
<keyword evidence="7 9" id="KW-0496">Mitochondrion</keyword>
<comment type="caution">
    <text evidence="9">Lacks conserved residue(s) required for the propagation of feature annotation.</text>
</comment>
<keyword evidence="6 9" id="KW-1133">Transmembrane helix</keyword>
<evidence type="ECO:0000256" key="5">
    <source>
        <dbReference type="ARBA" id="ARBA00022970"/>
    </source>
</evidence>
<dbReference type="Pfam" id="PF03820">
    <property type="entry name" value="SFXNs"/>
    <property type="match status" value="1"/>
</dbReference>
<proteinExistence type="inferred from homology"/>
<dbReference type="Proteomes" id="UP000319731">
    <property type="component" value="Unassembled WGS sequence"/>
</dbReference>
<feature type="transmembrane region" description="Helical" evidence="9">
    <location>
        <begin position="180"/>
        <end position="200"/>
    </location>
</feature>
<evidence type="ECO:0000256" key="2">
    <source>
        <dbReference type="ARBA" id="ARBA00005974"/>
    </source>
</evidence>
<reference evidence="10 11" key="1">
    <citation type="journal article" date="2019" name="Sci. Rep.">
        <title>Comparative genomics of chytrid fungi reveal insights into the obligate biotrophic and pathogenic lifestyle of Synchytrium endobioticum.</title>
        <authorList>
            <person name="van de Vossenberg B.T.L.H."/>
            <person name="Warris S."/>
            <person name="Nguyen H.D.T."/>
            <person name="van Gent-Pelzer M.P.E."/>
            <person name="Joly D.L."/>
            <person name="van de Geest H.C."/>
            <person name="Bonants P.J.M."/>
            <person name="Smith D.S."/>
            <person name="Levesque C.A."/>
            <person name="van der Lee T.A.J."/>
        </authorList>
    </citation>
    <scope>NUCLEOTIDE SEQUENCE [LARGE SCALE GENOMIC DNA]</scope>
    <source>
        <strain evidence="10 11">JEL517</strain>
    </source>
</reference>
<feature type="transmembrane region" description="Helical" evidence="9">
    <location>
        <begin position="235"/>
        <end position="252"/>
    </location>
</feature>
<protein>
    <recommendedName>
        <fullName evidence="9">Sidoreflexin</fullName>
    </recommendedName>
</protein>
<dbReference type="GO" id="GO:0005743">
    <property type="term" value="C:mitochondrial inner membrane"/>
    <property type="evidence" value="ECO:0007669"/>
    <property type="project" value="TreeGrafter"/>
</dbReference>
<comment type="caution">
    <text evidence="10">The sequence shown here is derived from an EMBL/GenBank/DDBJ whole genome shotgun (WGS) entry which is preliminary data.</text>
</comment>
<comment type="similarity">
    <text evidence="2 9">Belongs to the sideroflexin family.</text>
</comment>
<name>A0A507C1V6_9FUNG</name>
<evidence type="ECO:0000313" key="10">
    <source>
        <dbReference type="EMBL" id="TPX31483.1"/>
    </source>
</evidence>
<evidence type="ECO:0000313" key="11">
    <source>
        <dbReference type="Proteomes" id="UP000319731"/>
    </source>
</evidence>
<feature type="transmembrane region" description="Helical" evidence="9">
    <location>
        <begin position="272"/>
        <end position="292"/>
    </location>
</feature>
<evidence type="ECO:0000256" key="6">
    <source>
        <dbReference type="ARBA" id="ARBA00022989"/>
    </source>
</evidence>
<comment type="subcellular location">
    <subcellularLocation>
        <location evidence="1 9">Mitochondrion membrane</location>
        <topology evidence="1 9">Multi-pass membrane protein</topology>
    </subcellularLocation>
</comment>
<evidence type="ECO:0000256" key="4">
    <source>
        <dbReference type="ARBA" id="ARBA00022692"/>
    </source>
</evidence>
<keyword evidence="4 9" id="KW-0812">Transmembrane</keyword>
<dbReference type="GO" id="GO:1990542">
    <property type="term" value="P:mitochondrial transmembrane transport"/>
    <property type="evidence" value="ECO:0007669"/>
    <property type="project" value="TreeGrafter"/>
</dbReference>
<evidence type="ECO:0000256" key="3">
    <source>
        <dbReference type="ARBA" id="ARBA00022448"/>
    </source>
</evidence>
<evidence type="ECO:0000256" key="7">
    <source>
        <dbReference type="ARBA" id="ARBA00023128"/>
    </source>
</evidence>
<keyword evidence="5" id="KW-0029">Amino-acid transport</keyword>
<dbReference type="PANTHER" id="PTHR11153:SF6">
    <property type="entry name" value="SIDEROFLEXIN-5"/>
    <property type="match status" value="1"/>
</dbReference>
<dbReference type="OrthoDB" id="6608471at2759"/>
<keyword evidence="11" id="KW-1185">Reference proteome</keyword>
<dbReference type="EMBL" id="QEAO01000044">
    <property type="protein sequence ID" value="TPX31483.1"/>
    <property type="molecule type" value="Genomic_DNA"/>
</dbReference>
<dbReference type="RefSeq" id="XP_031022904.1">
    <property type="nucleotide sequence ID" value="XM_031171145.1"/>
</dbReference>
<evidence type="ECO:0000256" key="1">
    <source>
        <dbReference type="ARBA" id="ARBA00004225"/>
    </source>
</evidence>
<keyword evidence="8 9" id="KW-0472">Membrane</keyword>
<keyword evidence="3" id="KW-0813">Transport</keyword>
<accession>A0A507C1V6</accession>
<dbReference type="InterPro" id="IPR004686">
    <property type="entry name" value="Mtc"/>
</dbReference>
<evidence type="ECO:0000256" key="9">
    <source>
        <dbReference type="RuleBase" id="RU362000"/>
    </source>
</evidence>
<dbReference type="GO" id="GO:0006865">
    <property type="term" value="P:amino acid transport"/>
    <property type="evidence" value="ECO:0007669"/>
    <property type="project" value="UniProtKB-KW"/>
</dbReference>
<dbReference type="AlphaFoldDB" id="A0A507C1V6"/>